<feature type="signal peptide" evidence="1">
    <location>
        <begin position="1"/>
        <end position="23"/>
    </location>
</feature>
<name>A0A087T6D5_STEMI</name>
<evidence type="ECO:0000256" key="1">
    <source>
        <dbReference type="SAM" id="SignalP"/>
    </source>
</evidence>
<dbReference type="OrthoDB" id="6435232at2759"/>
<evidence type="ECO:0000313" key="3">
    <source>
        <dbReference type="Proteomes" id="UP000054359"/>
    </source>
</evidence>
<dbReference type="Proteomes" id="UP000054359">
    <property type="component" value="Unassembled WGS sequence"/>
</dbReference>
<keyword evidence="1" id="KW-0732">Signal</keyword>
<feature type="chain" id="PRO_5001829370" evidence="1">
    <location>
        <begin position="24"/>
        <end position="82"/>
    </location>
</feature>
<feature type="non-terminal residue" evidence="2">
    <location>
        <position position="82"/>
    </location>
</feature>
<gene>
    <name evidence="2" type="ORF">X975_07713</name>
</gene>
<organism evidence="2 3">
    <name type="scientific">Stegodyphus mimosarum</name>
    <name type="common">African social velvet spider</name>
    <dbReference type="NCBI Taxonomy" id="407821"/>
    <lineage>
        <taxon>Eukaryota</taxon>
        <taxon>Metazoa</taxon>
        <taxon>Ecdysozoa</taxon>
        <taxon>Arthropoda</taxon>
        <taxon>Chelicerata</taxon>
        <taxon>Arachnida</taxon>
        <taxon>Araneae</taxon>
        <taxon>Araneomorphae</taxon>
        <taxon>Entelegynae</taxon>
        <taxon>Eresoidea</taxon>
        <taxon>Eresidae</taxon>
        <taxon>Stegodyphus</taxon>
    </lineage>
</organism>
<reference evidence="2 3" key="1">
    <citation type="submission" date="2013-11" db="EMBL/GenBank/DDBJ databases">
        <title>Genome sequencing of Stegodyphus mimosarum.</title>
        <authorList>
            <person name="Bechsgaard J."/>
        </authorList>
    </citation>
    <scope>NUCLEOTIDE SEQUENCE [LARGE SCALE GENOMIC DNA]</scope>
</reference>
<sequence length="82" mass="9559">MILIYLCVLYGGLILFSEKFVKTETKFDEAVIPYLEDNSFGMNENEDEDDEDLLPPCDLTNPDPKMMEWRLLSNSHEIILDQ</sequence>
<protein>
    <submittedName>
        <fullName evidence="2">Uncharacterized protein</fullName>
    </submittedName>
</protein>
<evidence type="ECO:0000313" key="2">
    <source>
        <dbReference type="EMBL" id="KFM60674.1"/>
    </source>
</evidence>
<keyword evidence="3" id="KW-1185">Reference proteome</keyword>
<dbReference type="AlphaFoldDB" id="A0A087T6D5"/>
<proteinExistence type="predicted"/>
<accession>A0A087T6D5</accession>
<dbReference type="EMBL" id="KK113644">
    <property type="protein sequence ID" value="KFM60674.1"/>
    <property type="molecule type" value="Genomic_DNA"/>
</dbReference>